<sequence>MSRIHHVTMDDLSVDTVQSSVQEKYHSRNRKVGKSNRGIQGFCEESCVEVVIMMQITTEDIDYMMMKLALEKRSMFDGRIRPKIWKAQAQFRADLASPVREAVTPLALSKPWLSILIPGSMPRLVPLDFKSLYIRLPSAQLCSPTKK</sequence>
<proteinExistence type="predicted"/>
<organism evidence="1 2">
    <name type="scientific">Elysia crispata</name>
    <name type="common">lettuce slug</name>
    <dbReference type="NCBI Taxonomy" id="231223"/>
    <lineage>
        <taxon>Eukaryota</taxon>
        <taxon>Metazoa</taxon>
        <taxon>Spiralia</taxon>
        <taxon>Lophotrochozoa</taxon>
        <taxon>Mollusca</taxon>
        <taxon>Gastropoda</taxon>
        <taxon>Heterobranchia</taxon>
        <taxon>Euthyneura</taxon>
        <taxon>Panpulmonata</taxon>
        <taxon>Sacoglossa</taxon>
        <taxon>Placobranchoidea</taxon>
        <taxon>Plakobranchidae</taxon>
        <taxon>Elysia</taxon>
    </lineage>
</organism>
<evidence type="ECO:0000313" key="1">
    <source>
        <dbReference type="EMBL" id="KAK3774659.1"/>
    </source>
</evidence>
<evidence type="ECO:0000313" key="2">
    <source>
        <dbReference type="Proteomes" id="UP001283361"/>
    </source>
</evidence>
<keyword evidence="2" id="KW-1185">Reference proteome</keyword>
<dbReference type="Proteomes" id="UP001283361">
    <property type="component" value="Unassembled WGS sequence"/>
</dbReference>
<gene>
    <name evidence="1" type="ORF">RRG08_035086</name>
</gene>
<comment type="caution">
    <text evidence="1">The sequence shown here is derived from an EMBL/GenBank/DDBJ whole genome shotgun (WGS) entry which is preliminary data.</text>
</comment>
<protein>
    <submittedName>
        <fullName evidence="1">Uncharacterized protein</fullName>
    </submittedName>
</protein>
<name>A0AAE1DL10_9GAST</name>
<reference evidence="1" key="1">
    <citation type="journal article" date="2023" name="G3 (Bethesda)">
        <title>A reference genome for the long-term kleptoplast-retaining sea slug Elysia crispata morphotype clarki.</title>
        <authorList>
            <person name="Eastman K.E."/>
            <person name="Pendleton A.L."/>
            <person name="Shaikh M.A."/>
            <person name="Suttiyut T."/>
            <person name="Ogas R."/>
            <person name="Tomko P."/>
            <person name="Gavelis G."/>
            <person name="Widhalm J.R."/>
            <person name="Wisecaver J.H."/>
        </authorList>
    </citation>
    <scope>NUCLEOTIDE SEQUENCE</scope>
    <source>
        <strain evidence="1">ECLA1</strain>
    </source>
</reference>
<accession>A0AAE1DL10</accession>
<dbReference type="AlphaFoldDB" id="A0AAE1DL10"/>
<dbReference type="EMBL" id="JAWDGP010003399">
    <property type="protein sequence ID" value="KAK3774659.1"/>
    <property type="molecule type" value="Genomic_DNA"/>
</dbReference>